<keyword evidence="1" id="KW-0732">Signal</keyword>
<dbReference type="GO" id="GO:0019239">
    <property type="term" value="F:deaminase activity"/>
    <property type="evidence" value="ECO:0007669"/>
    <property type="project" value="TreeGrafter"/>
</dbReference>
<dbReference type="InterPro" id="IPR006175">
    <property type="entry name" value="YjgF/YER057c/UK114"/>
</dbReference>
<dbReference type="GO" id="GO:0005829">
    <property type="term" value="C:cytosol"/>
    <property type="evidence" value="ECO:0007669"/>
    <property type="project" value="TreeGrafter"/>
</dbReference>
<dbReference type="HOGENOM" id="CLU_100715_7_3_0"/>
<dbReference type="InterPro" id="IPR035959">
    <property type="entry name" value="RutC-like_sf"/>
</dbReference>
<dbReference type="STRING" id="234267.Acid_6578"/>
<dbReference type="PANTHER" id="PTHR11803:SF39">
    <property type="entry name" value="2-IMINOBUTANOATE_2-IMINOPROPANOATE DEAMINASE"/>
    <property type="match status" value="1"/>
</dbReference>
<evidence type="ECO:0000256" key="1">
    <source>
        <dbReference type="SAM" id="SignalP"/>
    </source>
</evidence>
<accession>Q01S70</accession>
<dbReference type="Pfam" id="PF01042">
    <property type="entry name" value="Ribonuc_L-PSP"/>
    <property type="match status" value="1"/>
</dbReference>
<dbReference type="AlphaFoldDB" id="Q01S70"/>
<gene>
    <name evidence="2" type="ordered locus">Acid_6578</name>
</gene>
<evidence type="ECO:0000313" key="2">
    <source>
        <dbReference type="EMBL" id="ABJ87500.1"/>
    </source>
</evidence>
<dbReference type="InParanoid" id="Q01S70"/>
<dbReference type="PANTHER" id="PTHR11803">
    <property type="entry name" value="2-IMINOBUTANOATE/2-IMINOPROPANOATE DEAMINASE RIDA"/>
    <property type="match status" value="1"/>
</dbReference>
<dbReference type="Gene3D" id="3.30.1330.40">
    <property type="entry name" value="RutC-like"/>
    <property type="match status" value="1"/>
</dbReference>
<organism evidence="2">
    <name type="scientific">Solibacter usitatus (strain Ellin6076)</name>
    <dbReference type="NCBI Taxonomy" id="234267"/>
    <lineage>
        <taxon>Bacteria</taxon>
        <taxon>Pseudomonadati</taxon>
        <taxon>Acidobacteriota</taxon>
        <taxon>Terriglobia</taxon>
        <taxon>Bryobacterales</taxon>
        <taxon>Solibacteraceae</taxon>
        <taxon>Candidatus Solibacter</taxon>
    </lineage>
</organism>
<protein>
    <submittedName>
        <fullName evidence="2">Endoribonuclease L-PSP</fullName>
    </submittedName>
</protein>
<dbReference type="KEGG" id="sus:Acid_6578"/>
<dbReference type="OrthoDB" id="9803101at2"/>
<dbReference type="eggNOG" id="COG0251">
    <property type="taxonomic scope" value="Bacteria"/>
</dbReference>
<proteinExistence type="predicted"/>
<dbReference type="SUPFAM" id="SSF55298">
    <property type="entry name" value="YjgF-like"/>
    <property type="match status" value="1"/>
</dbReference>
<dbReference type="CDD" id="cd00448">
    <property type="entry name" value="YjgF_YER057c_UK114_family"/>
    <property type="match status" value="1"/>
</dbReference>
<sequence precursor="true">MRNLCAILILLALPLAAERKVINPPEFGAGSPNFSTAVLADGTLYIAGQVGQDLKTKQVPADFESEVKLLLTNIGIVLKAAGMSYKDAVSVQVYLTDMDLFARMNGVYTTFFPEPRPARTTVGVTKLALPNAHIEITVTARK</sequence>
<feature type="signal peptide" evidence="1">
    <location>
        <begin position="1"/>
        <end position="17"/>
    </location>
</feature>
<dbReference type="EMBL" id="CP000473">
    <property type="protein sequence ID" value="ABJ87500.1"/>
    <property type="molecule type" value="Genomic_DNA"/>
</dbReference>
<reference evidence="2" key="1">
    <citation type="submission" date="2006-10" db="EMBL/GenBank/DDBJ databases">
        <title>Complete sequence of Solibacter usitatus Ellin6076.</title>
        <authorList>
            <consortium name="US DOE Joint Genome Institute"/>
            <person name="Copeland A."/>
            <person name="Lucas S."/>
            <person name="Lapidus A."/>
            <person name="Barry K."/>
            <person name="Detter J.C."/>
            <person name="Glavina del Rio T."/>
            <person name="Hammon N."/>
            <person name="Israni S."/>
            <person name="Dalin E."/>
            <person name="Tice H."/>
            <person name="Pitluck S."/>
            <person name="Thompson L.S."/>
            <person name="Brettin T."/>
            <person name="Bruce D."/>
            <person name="Han C."/>
            <person name="Tapia R."/>
            <person name="Gilna P."/>
            <person name="Schmutz J."/>
            <person name="Larimer F."/>
            <person name="Land M."/>
            <person name="Hauser L."/>
            <person name="Kyrpides N."/>
            <person name="Mikhailova N."/>
            <person name="Janssen P.H."/>
            <person name="Kuske C.R."/>
            <person name="Richardson P."/>
        </authorList>
    </citation>
    <scope>NUCLEOTIDE SEQUENCE</scope>
    <source>
        <strain evidence="2">Ellin6076</strain>
    </source>
</reference>
<feature type="chain" id="PRO_5004162376" evidence="1">
    <location>
        <begin position="18"/>
        <end position="142"/>
    </location>
</feature>
<name>Q01S70_SOLUE</name>